<proteinExistence type="predicted"/>
<dbReference type="InterPro" id="IPR011006">
    <property type="entry name" value="CheY-like_superfamily"/>
</dbReference>
<dbReference type="Pfam" id="PF04397">
    <property type="entry name" value="LytTR"/>
    <property type="match status" value="1"/>
</dbReference>
<dbReference type="EMBL" id="QLLK01000013">
    <property type="protein sequence ID" value="RAI85568.1"/>
    <property type="molecule type" value="Genomic_DNA"/>
</dbReference>
<dbReference type="Gene3D" id="3.40.50.2300">
    <property type="match status" value="1"/>
</dbReference>
<evidence type="ECO:0000313" key="5">
    <source>
        <dbReference type="Proteomes" id="UP000249610"/>
    </source>
</evidence>
<dbReference type="SMART" id="SM00448">
    <property type="entry name" value="REC"/>
    <property type="match status" value="1"/>
</dbReference>
<evidence type="ECO:0000259" key="2">
    <source>
        <dbReference type="PROSITE" id="PS50110"/>
    </source>
</evidence>
<dbReference type="InterPro" id="IPR001789">
    <property type="entry name" value="Sig_transdc_resp-reg_receiver"/>
</dbReference>
<feature type="domain" description="HTH LytTR-type" evidence="3">
    <location>
        <begin position="142"/>
        <end position="245"/>
    </location>
</feature>
<dbReference type="OrthoDB" id="1646880at2"/>
<feature type="domain" description="Response regulatory" evidence="2">
    <location>
        <begin position="4"/>
        <end position="116"/>
    </location>
</feature>
<evidence type="ECO:0000259" key="3">
    <source>
        <dbReference type="PROSITE" id="PS50930"/>
    </source>
</evidence>
<keyword evidence="1" id="KW-0597">Phosphoprotein</keyword>
<dbReference type="PANTHER" id="PTHR37299:SF1">
    <property type="entry name" value="STAGE 0 SPORULATION PROTEIN A HOMOLOG"/>
    <property type="match status" value="1"/>
</dbReference>
<comment type="caution">
    <text evidence="4">The sequence shown here is derived from an EMBL/GenBank/DDBJ whole genome shotgun (WGS) entry which is preliminary data.</text>
</comment>
<dbReference type="SMART" id="SM00850">
    <property type="entry name" value="LytTR"/>
    <property type="match status" value="1"/>
</dbReference>
<protein>
    <submittedName>
        <fullName evidence="4">LytTR family two component transcriptional regulator</fullName>
    </submittedName>
</protein>
<dbReference type="SUPFAM" id="SSF52172">
    <property type="entry name" value="CheY-like"/>
    <property type="match status" value="1"/>
</dbReference>
<organism evidence="4 5">
    <name type="scientific">Algoriphagus yeomjeoni</name>
    <dbReference type="NCBI Taxonomy" id="291403"/>
    <lineage>
        <taxon>Bacteria</taxon>
        <taxon>Pseudomonadati</taxon>
        <taxon>Bacteroidota</taxon>
        <taxon>Cytophagia</taxon>
        <taxon>Cytophagales</taxon>
        <taxon>Cyclobacteriaceae</taxon>
        <taxon>Algoriphagus</taxon>
    </lineage>
</organism>
<gene>
    <name evidence="4" type="ORF">LV83_03648</name>
</gene>
<dbReference type="AlphaFoldDB" id="A0A327NZZ2"/>
<dbReference type="Pfam" id="PF00072">
    <property type="entry name" value="Response_reg"/>
    <property type="match status" value="1"/>
</dbReference>
<evidence type="ECO:0000256" key="1">
    <source>
        <dbReference type="PROSITE-ProRule" id="PRU00169"/>
    </source>
</evidence>
<dbReference type="GO" id="GO:0000156">
    <property type="term" value="F:phosphorelay response regulator activity"/>
    <property type="evidence" value="ECO:0007669"/>
    <property type="project" value="InterPro"/>
</dbReference>
<accession>A0A327NZZ2</accession>
<dbReference type="PROSITE" id="PS50930">
    <property type="entry name" value="HTH_LYTTR"/>
    <property type="match status" value="1"/>
</dbReference>
<dbReference type="InterPro" id="IPR007492">
    <property type="entry name" value="LytTR_DNA-bd_dom"/>
</dbReference>
<keyword evidence="5" id="KW-1185">Reference proteome</keyword>
<feature type="modified residue" description="4-aspartylphosphate" evidence="1">
    <location>
        <position position="55"/>
    </location>
</feature>
<evidence type="ECO:0000313" key="4">
    <source>
        <dbReference type="EMBL" id="RAI85568.1"/>
    </source>
</evidence>
<dbReference type="PANTHER" id="PTHR37299">
    <property type="entry name" value="TRANSCRIPTIONAL REGULATOR-RELATED"/>
    <property type="match status" value="1"/>
</dbReference>
<dbReference type="Gene3D" id="2.40.50.1020">
    <property type="entry name" value="LytTr DNA-binding domain"/>
    <property type="match status" value="1"/>
</dbReference>
<reference evidence="4 5" key="1">
    <citation type="submission" date="2018-06" db="EMBL/GenBank/DDBJ databases">
        <title>Genomic Encyclopedia of Archaeal and Bacterial Type Strains, Phase II (KMG-II): from individual species to whole genera.</title>
        <authorList>
            <person name="Goeker M."/>
        </authorList>
    </citation>
    <scope>NUCLEOTIDE SEQUENCE [LARGE SCALE GENOMIC DNA]</scope>
    <source>
        <strain evidence="4 5">DSM 23446</strain>
    </source>
</reference>
<dbReference type="GO" id="GO:0003677">
    <property type="term" value="F:DNA binding"/>
    <property type="evidence" value="ECO:0007669"/>
    <property type="project" value="InterPro"/>
</dbReference>
<dbReference type="PROSITE" id="PS50110">
    <property type="entry name" value="RESPONSE_REGULATORY"/>
    <property type="match status" value="1"/>
</dbReference>
<dbReference type="Proteomes" id="UP000249610">
    <property type="component" value="Unassembled WGS sequence"/>
</dbReference>
<dbReference type="InterPro" id="IPR046947">
    <property type="entry name" value="LytR-like"/>
</dbReference>
<name>A0A327NZZ2_9BACT</name>
<sequence length="245" mass="28004">MPIKIIIVEDDLHALENLQKLIARESDIQILATATTLEQADELCLSLKPDLVFCDVMVPPATSFDWLKTMDHIPFDLIFTTSYEEFAVKAFRIAAIDYLVKPIAHEELSMALEKYRKKSLADGLRIGQLLKNLSAPKLKTKLALPTFTGYTFVEIADIVRCESDNTYTTFYFKNKEHIIISKTLKEVEAMLEDYGFCRVHNSHLVNLALITEYFKGEGGQVKLMDGSVVDVSRRRKEDFLNKLKY</sequence>
<dbReference type="RefSeq" id="WP_111612970.1">
    <property type="nucleotide sequence ID" value="NZ_QLLK01000013.1"/>
</dbReference>